<evidence type="ECO:0008006" key="4">
    <source>
        <dbReference type="Google" id="ProtNLM"/>
    </source>
</evidence>
<protein>
    <recommendedName>
        <fullName evidence="4">Zeta toxin domain-containing protein</fullName>
    </recommendedName>
</protein>
<gene>
    <name evidence="2" type="ORF">AB1Y20_012950</name>
</gene>
<dbReference type="Pfam" id="PF13671">
    <property type="entry name" value="AAA_33"/>
    <property type="match status" value="1"/>
</dbReference>
<accession>A0AB34IK13</accession>
<feature type="signal peptide" evidence="1">
    <location>
        <begin position="1"/>
        <end position="20"/>
    </location>
</feature>
<evidence type="ECO:0000313" key="3">
    <source>
        <dbReference type="Proteomes" id="UP001515480"/>
    </source>
</evidence>
<dbReference type="EMBL" id="JBGBPQ010000023">
    <property type="protein sequence ID" value="KAL1500283.1"/>
    <property type="molecule type" value="Genomic_DNA"/>
</dbReference>
<dbReference type="InterPro" id="IPR027417">
    <property type="entry name" value="P-loop_NTPase"/>
</dbReference>
<comment type="caution">
    <text evidence="2">The sequence shown here is derived from an EMBL/GenBank/DDBJ whole genome shotgun (WGS) entry which is preliminary data.</text>
</comment>
<dbReference type="Gene3D" id="3.40.50.300">
    <property type="entry name" value="P-loop containing nucleotide triphosphate hydrolases"/>
    <property type="match status" value="1"/>
</dbReference>
<keyword evidence="1" id="KW-0732">Signal</keyword>
<name>A0AB34IK13_PRYPA</name>
<feature type="chain" id="PRO_5044296182" description="Zeta toxin domain-containing protein" evidence="1">
    <location>
        <begin position="21"/>
        <end position="279"/>
    </location>
</feature>
<organism evidence="2 3">
    <name type="scientific">Prymnesium parvum</name>
    <name type="common">Toxic golden alga</name>
    <dbReference type="NCBI Taxonomy" id="97485"/>
    <lineage>
        <taxon>Eukaryota</taxon>
        <taxon>Haptista</taxon>
        <taxon>Haptophyta</taxon>
        <taxon>Prymnesiophyceae</taxon>
        <taxon>Prymnesiales</taxon>
        <taxon>Prymnesiaceae</taxon>
        <taxon>Prymnesium</taxon>
    </lineage>
</organism>
<dbReference type="Proteomes" id="UP001515480">
    <property type="component" value="Unassembled WGS sequence"/>
</dbReference>
<evidence type="ECO:0000313" key="2">
    <source>
        <dbReference type="EMBL" id="KAL1500283.1"/>
    </source>
</evidence>
<dbReference type="AlphaFoldDB" id="A0AB34IK13"/>
<dbReference type="SUPFAM" id="SSF52540">
    <property type="entry name" value="P-loop containing nucleoside triphosphate hydrolases"/>
    <property type="match status" value="1"/>
</dbReference>
<keyword evidence="3" id="KW-1185">Reference proteome</keyword>
<evidence type="ECO:0000256" key="1">
    <source>
        <dbReference type="SAM" id="SignalP"/>
    </source>
</evidence>
<reference evidence="2 3" key="1">
    <citation type="journal article" date="2024" name="Science">
        <title>Giant polyketide synthase enzymes in the biosynthesis of giant marine polyether toxins.</title>
        <authorList>
            <person name="Fallon T.R."/>
            <person name="Shende V.V."/>
            <person name="Wierzbicki I.H."/>
            <person name="Pendleton A.L."/>
            <person name="Watervoot N.F."/>
            <person name="Auber R.P."/>
            <person name="Gonzalez D.J."/>
            <person name="Wisecaver J.H."/>
            <person name="Moore B.S."/>
        </authorList>
    </citation>
    <scope>NUCLEOTIDE SEQUENCE [LARGE SCALE GENOMIC DNA]</scope>
    <source>
        <strain evidence="2 3">12B1</strain>
    </source>
</reference>
<sequence>MAKPWPAVALLAALVHASHGRIVHSGIPRTRQLNSQLVSDSAAQSAGAPGYILASAVWTGRLHEQLERGGLLLWKGLKRIKTTVVRQLTHNERLQPHVVVFMVGLPAAGKSKQIDMRYRSRNIPITVLDLDAEMVHHPAYDPKDPDLIYRQQEAWAWADARVESKFQEALLNKSYSRVVVDGTGTNIERQVRRMNEARDAGWFVKVLYVRVPVKTAIDRAILRTRRVSPERIIMYQAKISKALMIATRYADEVETVDSAYDAHQQVMLFTVDAGILASS</sequence>
<proteinExistence type="predicted"/>